<feature type="transmembrane region" description="Helical" evidence="8">
    <location>
        <begin position="200"/>
        <end position="217"/>
    </location>
</feature>
<comment type="similarity">
    <text evidence="2">Belongs to the auxin efflux carrier (TC 2.A.69) family.</text>
</comment>
<comment type="subcellular location">
    <subcellularLocation>
        <location evidence="1">Cell membrane</location>
        <topology evidence="1">Multi-pass membrane protein</topology>
    </subcellularLocation>
</comment>
<evidence type="ECO:0000256" key="3">
    <source>
        <dbReference type="ARBA" id="ARBA00022448"/>
    </source>
</evidence>
<keyword evidence="3" id="KW-0813">Transport</keyword>
<feature type="transmembrane region" description="Helical" evidence="8">
    <location>
        <begin position="66"/>
        <end position="87"/>
    </location>
</feature>
<evidence type="ECO:0000256" key="4">
    <source>
        <dbReference type="ARBA" id="ARBA00022475"/>
    </source>
</evidence>
<dbReference type="Proteomes" id="UP001596200">
    <property type="component" value="Unassembled WGS sequence"/>
</dbReference>
<dbReference type="InterPro" id="IPR004776">
    <property type="entry name" value="Mem_transp_PIN-like"/>
</dbReference>
<keyword evidence="4" id="KW-1003">Cell membrane</keyword>
<gene>
    <name evidence="9" type="ORF">ACFP1B_20315</name>
</gene>
<feature type="transmembrane region" description="Helical" evidence="8">
    <location>
        <begin position="317"/>
        <end position="337"/>
    </location>
</feature>
<proteinExistence type="inferred from homology"/>
<evidence type="ECO:0000256" key="5">
    <source>
        <dbReference type="ARBA" id="ARBA00022692"/>
    </source>
</evidence>
<feature type="transmembrane region" description="Helical" evidence="8">
    <location>
        <begin position="123"/>
        <end position="143"/>
    </location>
</feature>
<dbReference type="Pfam" id="PF03547">
    <property type="entry name" value="Mem_trans"/>
    <property type="match status" value="2"/>
</dbReference>
<dbReference type="InterPro" id="IPR038770">
    <property type="entry name" value="Na+/solute_symporter_sf"/>
</dbReference>
<keyword evidence="6 8" id="KW-1133">Transmembrane helix</keyword>
<dbReference type="EMBL" id="JBHSPU010000017">
    <property type="protein sequence ID" value="MFC5915748.1"/>
    <property type="molecule type" value="Genomic_DNA"/>
</dbReference>
<dbReference type="PANTHER" id="PTHR36838:SF1">
    <property type="entry name" value="SLR1864 PROTEIN"/>
    <property type="match status" value="1"/>
</dbReference>
<feature type="transmembrane region" description="Helical" evidence="8">
    <location>
        <begin position="34"/>
        <end position="54"/>
    </location>
</feature>
<evidence type="ECO:0000313" key="9">
    <source>
        <dbReference type="EMBL" id="MFC5915748.1"/>
    </source>
</evidence>
<dbReference type="PANTHER" id="PTHR36838">
    <property type="entry name" value="AUXIN EFFLUX CARRIER FAMILY PROTEIN"/>
    <property type="match status" value="1"/>
</dbReference>
<evidence type="ECO:0000256" key="7">
    <source>
        <dbReference type="ARBA" id="ARBA00023136"/>
    </source>
</evidence>
<evidence type="ECO:0000256" key="2">
    <source>
        <dbReference type="ARBA" id="ARBA00010145"/>
    </source>
</evidence>
<comment type="caution">
    <text evidence="9">The sequence shown here is derived from an EMBL/GenBank/DDBJ whole genome shotgun (WGS) entry which is preliminary data.</text>
</comment>
<evidence type="ECO:0000256" key="6">
    <source>
        <dbReference type="ARBA" id="ARBA00022989"/>
    </source>
</evidence>
<evidence type="ECO:0000256" key="8">
    <source>
        <dbReference type="SAM" id="Phobius"/>
    </source>
</evidence>
<dbReference type="RefSeq" id="WP_344509616.1">
    <property type="nucleotide sequence ID" value="NZ_BAAATU010000009.1"/>
</dbReference>
<name>A0ABW1GNM9_9ACTN</name>
<feature type="transmembrane region" description="Helical" evidence="8">
    <location>
        <begin position="260"/>
        <end position="280"/>
    </location>
</feature>
<organism evidence="9 10">
    <name type="scientific">Streptomyces pulveraceus</name>
    <dbReference type="NCBI Taxonomy" id="68258"/>
    <lineage>
        <taxon>Bacteria</taxon>
        <taxon>Bacillati</taxon>
        <taxon>Actinomycetota</taxon>
        <taxon>Actinomycetes</taxon>
        <taxon>Kitasatosporales</taxon>
        <taxon>Streptomycetaceae</taxon>
        <taxon>Streptomyces</taxon>
    </lineage>
</organism>
<dbReference type="Gene3D" id="1.20.1530.20">
    <property type="match status" value="1"/>
</dbReference>
<feature type="transmembrane region" description="Helical" evidence="8">
    <location>
        <begin position="286"/>
        <end position="305"/>
    </location>
</feature>
<keyword evidence="5 8" id="KW-0812">Transmembrane</keyword>
<feature type="transmembrane region" description="Helical" evidence="8">
    <location>
        <begin position="164"/>
        <end position="188"/>
    </location>
</feature>
<evidence type="ECO:0000256" key="1">
    <source>
        <dbReference type="ARBA" id="ARBA00004651"/>
    </source>
</evidence>
<accession>A0ABW1GNM9</accession>
<keyword evidence="10" id="KW-1185">Reference proteome</keyword>
<keyword evidence="7 8" id="KW-0472">Membrane</keyword>
<protein>
    <submittedName>
        <fullName evidence="9">AEC family transporter</fullName>
    </submittedName>
</protein>
<evidence type="ECO:0000313" key="10">
    <source>
        <dbReference type="Proteomes" id="UP001596200"/>
    </source>
</evidence>
<reference evidence="10" key="1">
    <citation type="journal article" date="2019" name="Int. J. Syst. Evol. Microbiol.">
        <title>The Global Catalogue of Microorganisms (GCM) 10K type strain sequencing project: providing services to taxonomists for standard genome sequencing and annotation.</title>
        <authorList>
            <consortium name="The Broad Institute Genomics Platform"/>
            <consortium name="The Broad Institute Genome Sequencing Center for Infectious Disease"/>
            <person name="Wu L."/>
            <person name="Ma J."/>
        </authorList>
    </citation>
    <scope>NUCLEOTIDE SEQUENCE [LARGE SCALE GENOMIC DNA]</scope>
    <source>
        <strain evidence="10">JCM 4147</strain>
    </source>
</reference>
<sequence length="342" mass="34396">MAALLSAFTPIWTLTAIGYAVGRSGLLGDRAEAVLGRFVFHVAMPAALFTMVSGARPASFANPSMVAFAAGTALVCGLGFLAAGRLFGRGTADRAIGGMASGYVNSANLGIPVAVQVLGDASFVAQIILFQVLLVSPVILTLLDAGTGVGTGPGSRRRVAVRRMLTMPVRNPIIMASLLGLAVSALGLRLPHALAHSFDLLGAAAVPTALITLGLSLNARPSADGSAEAVPDVAPGAEAADPVPGAGAGRTGRAEVVVTVALKTLLQPLIAFVVGGPLLGLPEHQLLAVVVCSALPTAQNVFVYAQQYGRDTGMARDAVVASTVVSMATLSLAAWALGTTGS</sequence>